<evidence type="ECO:0000256" key="2">
    <source>
        <dbReference type="ARBA" id="ARBA00022679"/>
    </source>
</evidence>
<dbReference type="RefSeq" id="WP_234512742.1">
    <property type="nucleotide sequence ID" value="NZ_BAAAUF010000053.1"/>
</dbReference>
<dbReference type="InterPro" id="IPR000940">
    <property type="entry name" value="NNMT_TEMT_trans"/>
</dbReference>
<keyword evidence="1 4" id="KW-0489">Methyltransferase</keyword>
<protein>
    <submittedName>
        <fullName evidence="4">SCO2525 family SAM-dependent methyltransferase</fullName>
    </submittedName>
</protein>
<dbReference type="Proteomes" id="UP001501532">
    <property type="component" value="Unassembled WGS sequence"/>
</dbReference>
<dbReference type="Pfam" id="PF01234">
    <property type="entry name" value="NNMT_PNMT_TEMT"/>
    <property type="match status" value="1"/>
</dbReference>
<keyword evidence="3" id="KW-0949">S-adenosyl-L-methionine</keyword>
<comment type="caution">
    <text evidence="4">The sequence shown here is derived from an EMBL/GenBank/DDBJ whole genome shotgun (WGS) entry which is preliminary data.</text>
</comment>
<dbReference type="GO" id="GO:0008168">
    <property type="term" value="F:methyltransferase activity"/>
    <property type="evidence" value="ECO:0007669"/>
    <property type="project" value="UniProtKB-KW"/>
</dbReference>
<evidence type="ECO:0000256" key="3">
    <source>
        <dbReference type="ARBA" id="ARBA00022691"/>
    </source>
</evidence>
<organism evidence="4 5">
    <name type="scientific">Streptomyces glomeratus</name>
    <dbReference type="NCBI Taxonomy" id="284452"/>
    <lineage>
        <taxon>Bacteria</taxon>
        <taxon>Bacillati</taxon>
        <taxon>Actinomycetota</taxon>
        <taxon>Actinomycetes</taxon>
        <taxon>Kitasatosporales</taxon>
        <taxon>Streptomycetaceae</taxon>
        <taxon>Streptomyces</taxon>
    </lineage>
</organism>
<reference evidence="5" key="1">
    <citation type="journal article" date="2019" name="Int. J. Syst. Evol. Microbiol.">
        <title>The Global Catalogue of Microorganisms (GCM) 10K type strain sequencing project: providing services to taxonomists for standard genome sequencing and annotation.</title>
        <authorList>
            <consortium name="The Broad Institute Genomics Platform"/>
            <consortium name="The Broad Institute Genome Sequencing Center for Infectious Disease"/>
            <person name="Wu L."/>
            <person name="Ma J."/>
        </authorList>
    </citation>
    <scope>NUCLEOTIDE SEQUENCE [LARGE SCALE GENOMIC DNA]</scope>
    <source>
        <strain evidence="5">JCM 9091</strain>
    </source>
</reference>
<dbReference type="EMBL" id="BAAAUF010000053">
    <property type="protein sequence ID" value="GAA3064214.1"/>
    <property type="molecule type" value="Genomic_DNA"/>
</dbReference>
<evidence type="ECO:0000313" key="5">
    <source>
        <dbReference type="Proteomes" id="UP001501532"/>
    </source>
</evidence>
<proteinExistence type="predicted"/>
<dbReference type="InterPro" id="IPR029063">
    <property type="entry name" value="SAM-dependent_MTases_sf"/>
</dbReference>
<dbReference type="SUPFAM" id="SSF53335">
    <property type="entry name" value="S-adenosyl-L-methionine-dependent methyltransferases"/>
    <property type="match status" value="1"/>
</dbReference>
<dbReference type="GO" id="GO:0032259">
    <property type="term" value="P:methylation"/>
    <property type="evidence" value="ECO:0007669"/>
    <property type="project" value="UniProtKB-KW"/>
</dbReference>
<accession>A0ABP6LW73</accession>
<evidence type="ECO:0000313" key="4">
    <source>
        <dbReference type="EMBL" id="GAA3064214.1"/>
    </source>
</evidence>
<evidence type="ECO:0000256" key="1">
    <source>
        <dbReference type="ARBA" id="ARBA00022603"/>
    </source>
</evidence>
<dbReference type="PANTHER" id="PTHR10867:SF17">
    <property type="entry name" value="NICOTINAMIDE N-METHYLTRANSFERASE"/>
    <property type="match status" value="1"/>
</dbReference>
<dbReference type="NCBIfam" id="NF040568">
    <property type="entry name" value="SCO2525_fam"/>
    <property type="match status" value="1"/>
</dbReference>
<name>A0ABP6LW73_9ACTN</name>
<keyword evidence="2" id="KW-0808">Transferase</keyword>
<sequence length="261" mass="29453">MDLAAPAGAPKLNADAPWDAFDPHAYIDRNYRELLDVDAEIIAYVRDHFSDHFRGHFERPVLGIDVGAGANLYPALSMLPWCKEITQLELSRANVEYLREQRVNFDPGWDSFWRVLREGPAYRDIDENRRARFADAVRVERGNLFDLVRRPAHWAIGTMFFVAESMSDSHAEFRRGVACFMRALAPGAPFAAAFMARSTGYDVGDEHFPACDVDELQVHQSLRPYAGKVAVLGLKKPTDMVRPGHEGMILALGHRNSVVHF</sequence>
<dbReference type="Gene3D" id="3.40.50.150">
    <property type="entry name" value="Vaccinia Virus protein VP39"/>
    <property type="match status" value="1"/>
</dbReference>
<keyword evidence="5" id="KW-1185">Reference proteome</keyword>
<dbReference type="PANTHER" id="PTHR10867">
    <property type="entry name" value="NNMT/PNMT/TEMT FAMILY MEMBER"/>
    <property type="match status" value="1"/>
</dbReference>
<dbReference type="PROSITE" id="PS51681">
    <property type="entry name" value="SAM_MT_NNMT_PNMT_TEMT"/>
    <property type="match status" value="1"/>
</dbReference>
<gene>
    <name evidence="4" type="ORF">GCM10010448_54340</name>
</gene>